<dbReference type="GO" id="GO:0004930">
    <property type="term" value="F:G protein-coupled receptor activity"/>
    <property type="evidence" value="ECO:0007669"/>
    <property type="project" value="UniProtKB-KW"/>
</dbReference>
<feature type="transmembrane region" description="Helical" evidence="9">
    <location>
        <begin position="56"/>
        <end position="80"/>
    </location>
</feature>
<keyword evidence="5 9" id="KW-1133">Transmembrane helix</keyword>
<keyword evidence="4" id="KW-0552">Olfaction</keyword>
<keyword evidence="6" id="KW-0807">Transducer</keyword>
<evidence type="ECO:0000256" key="8">
    <source>
        <dbReference type="ARBA" id="ARBA00023170"/>
    </source>
</evidence>
<evidence type="ECO:0000256" key="5">
    <source>
        <dbReference type="ARBA" id="ARBA00022989"/>
    </source>
</evidence>
<dbReference type="PROSITE" id="PS50262">
    <property type="entry name" value="G_PROTEIN_RECEP_F1_2"/>
    <property type="match status" value="1"/>
</dbReference>
<feature type="transmembrane region" description="Helical" evidence="9">
    <location>
        <begin position="100"/>
        <end position="119"/>
    </location>
</feature>
<evidence type="ECO:0000256" key="4">
    <source>
        <dbReference type="ARBA" id="ARBA00022725"/>
    </source>
</evidence>
<dbReference type="AlphaFoldDB" id="A0A455AME9"/>
<evidence type="ECO:0000256" key="1">
    <source>
        <dbReference type="ARBA" id="ARBA00004651"/>
    </source>
</evidence>
<keyword evidence="4" id="KW-0716">Sensory transduction</keyword>
<dbReference type="InParanoid" id="A0A455AME9"/>
<protein>
    <submittedName>
        <fullName evidence="12">Olfactory receptor 10V1-like</fullName>
    </submittedName>
</protein>
<evidence type="ECO:0000256" key="7">
    <source>
        <dbReference type="ARBA" id="ARBA00023136"/>
    </source>
</evidence>
<keyword evidence="2" id="KW-1003">Cell membrane</keyword>
<sequence length="155" mass="17200">MKGANQTGMIHFHPFSKLPEVQMLIFVTFLITYLVSISGNLSISLIIWIDRSLHTPVYFLLANLAAPEMCYSSTVAPLTLTSTLSMEKTLISLRGCGAQMSFFIFLGSADCILLAVMAYDRARGVLFPQSRIEPAPPAVEAWSLNRWTTREVPTL</sequence>
<evidence type="ECO:0000256" key="6">
    <source>
        <dbReference type="ARBA" id="ARBA00023040"/>
    </source>
</evidence>
<dbReference type="InterPro" id="IPR000276">
    <property type="entry name" value="GPCR_Rhodpsn"/>
</dbReference>
<keyword evidence="11" id="KW-1185">Reference proteome</keyword>
<accession>A0A455AME9</accession>
<evidence type="ECO:0000313" key="11">
    <source>
        <dbReference type="Proteomes" id="UP000248484"/>
    </source>
</evidence>
<reference evidence="12" key="1">
    <citation type="submission" date="2025-08" db="UniProtKB">
        <authorList>
            <consortium name="RefSeq"/>
        </authorList>
    </citation>
    <scope>IDENTIFICATION</scope>
    <source>
        <tissue evidence="12">Muscle</tissue>
    </source>
</reference>
<name>A0A455AME9_PHYMC</name>
<feature type="domain" description="G-protein coupled receptors family 1 profile" evidence="10">
    <location>
        <begin position="39"/>
        <end position="128"/>
    </location>
</feature>
<dbReference type="GO" id="GO:0005886">
    <property type="term" value="C:plasma membrane"/>
    <property type="evidence" value="ECO:0007669"/>
    <property type="project" value="UniProtKB-SubCell"/>
</dbReference>
<proteinExistence type="predicted"/>
<gene>
    <name evidence="12" type="primary">LOC102973428</name>
</gene>
<evidence type="ECO:0000259" key="10">
    <source>
        <dbReference type="PROSITE" id="PS50262"/>
    </source>
</evidence>
<dbReference type="GO" id="GO:0007608">
    <property type="term" value="P:sensory perception of smell"/>
    <property type="evidence" value="ECO:0007669"/>
    <property type="project" value="UniProtKB-KW"/>
</dbReference>
<dbReference type="GeneID" id="102973428"/>
<evidence type="ECO:0000256" key="9">
    <source>
        <dbReference type="SAM" id="Phobius"/>
    </source>
</evidence>
<dbReference type="RefSeq" id="XP_028333156.1">
    <property type="nucleotide sequence ID" value="XM_028477355.1"/>
</dbReference>
<keyword evidence="7 9" id="KW-0472">Membrane</keyword>
<dbReference type="KEGG" id="pcad:102973428"/>
<dbReference type="SUPFAM" id="SSF81321">
    <property type="entry name" value="Family A G protein-coupled receptor-like"/>
    <property type="match status" value="1"/>
</dbReference>
<dbReference type="Proteomes" id="UP000248484">
    <property type="component" value="Chromosome 16"/>
</dbReference>
<keyword evidence="8" id="KW-0675">Receptor</keyword>
<dbReference type="InterPro" id="IPR050516">
    <property type="entry name" value="Olfactory_GPCR"/>
</dbReference>
<organism evidence="11 12">
    <name type="scientific">Physeter macrocephalus</name>
    <name type="common">Sperm whale</name>
    <name type="synonym">Physeter catodon</name>
    <dbReference type="NCBI Taxonomy" id="9755"/>
    <lineage>
        <taxon>Eukaryota</taxon>
        <taxon>Metazoa</taxon>
        <taxon>Chordata</taxon>
        <taxon>Craniata</taxon>
        <taxon>Vertebrata</taxon>
        <taxon>Euteleostomi</taxon>
        <taxon>Mammalia</taxon>
        <taxon>Eutheria</taxon>
        <taxon>Laurasiatheria</taxon>
        <taxon>Artiodactyla</taxon>
        <taxon>Whippomorpha</taxon>
        <taxon>Cetacea</taxon>
        <taxon>Odontoceti</taxon>
        <taxon>Physeteridae</taxon>
        <taxon>Physeter</taxon>
    </lineage>
</organism>
<dbReference type="OrthoDB" id="6151005at2759"/>
<evidence type="ECO:0000256" key="3">
    <source>
        <dbReference type="ARBA" id="ARBA00022692"/>
    </source>
</evidence>
<dbReference type="Pfam" id="PF00001">
    <property type="entry name" value="7tm_1"/>
    <property type="match status" value="1"/>
</dbReference>
<dbReference type="Gene3D" id="1.20.1070.10">
    <property type="entry name" value="Rhodopsin 7-helix transmembrane proteins"/>
    <property type="match status" value="1"/>
</dbReference>
<comment type="subcellular location">
    <subcellularLocation>
        <location evidence="1">Cell membrane</location>
        <topology evidence="1">Multi-pass membrane protein</topology>
    </subcellularLocation>
</comment>
<dbReference type="PANTHER" id="PTHR26452">
    <property type="entry name" value="OLFACTORY RECEPTOR"/>
    <property type="match status" value="1"/>
</dbReference>
<evidence type="ECO:0000256" key="2">
    <source>
        <dbReference type="ARBA" id="ARBA00022475"/>
    </source>
</evidence>
<keyword evidence="6" id="KW-0297">G-protein coupled receptor</keyword>
<evidence type="ECO:0000313" key="12">
    <source>
        <dbReference type="RefSeq" id="XP_028333156.1"/>
    </source>
</evidence>
<feature type="transmembrane region" description="Helical" evidence="9">
    <location>
        <begin position="23"/>
        <end position="49"/>
    </location>
</feature>
<keyword evidence="3 9" id="KW-0812">Transmembrane</keyword>
<dbReference type="InterPro" id="IPR017452">
    <property type="entry name" value="GPCR_Rhodpsn_7TM"/>
</dbReference>